<sequence length="142" mass="16532">MSFHSNLKLKSFSLKGSQNAINHIIYCGTLTLFPAEYKITSPIANQILHRIRGFLNILTQTKTTKERVKNKTHPNTASLDRWCSGSKILLFGAEVFQRLQIRSLYSTRLQRNQMQFCIFSNIQFEVNGIHVHKKKLNQVYKY</sequence>
<dbReference type="Proteomes" id="UP001642409">
    <property type="component" value="Unassembled WGS sequence"/>
</dbReference>
<keyword evidence="2" id="KW-1185">Reference proteome</keyword>
<protein>
    <submittedName>
        <fullName evidence="1">Hypothetical_protein</fullName>
    </submittedName>
</protein>
<proteinExistence type="predicted"/>
<name>A0ABP1HPR9_9EUKA</name>
<accession>A0ABP1HPR9</accession>
<reference evidence="1 2" key="1">
    <citation type="submission" date="2024-07" db="EMBL/GenBank/DDBJ databases">
        <authorList>
            <person name="Akdeniz Z."/>
        </authorList>
    </citation>
    <scope>NUCLEOTIDE SEQUENCE [LARGE SCALE GENOMIC DNA]</scope>
</reference>
<gene>
    <name evidence="1" type="ORF">HINF_LOCUS15417</name>
</gene>
<evidence type="ECO:0000313" key="2">
    <source>
        <dbReference type="Proteomes" id="UP001642409"/>
    </source>
</evidence>
<dbReference type="EMBL" id="CAXDID020000037">
    <property type="protein sequence ID" value="CAL5997789.1"/>
    <property type="molecule type" value="Genomic_DNA"/>
</dbReference>
<organism evidence="1 2">
    <name type="scientific">Hexamita inflata</name>
    <dbReference type="NCBI Taxonomy" id="28002"/>
    <lineage>
        <taxon>Eukaryota</taxon>
        <taxon>Metamonada</taxon>
        <taxon>Diplomonadida</taxon>
        <taxon>Hexamitidae</taxon>
        <taxon>Hexamitinae</taxon>
        <taxon>Hexamita</taxon>
    </lineage>
</organism>
<comment type="caution">
    <text evidence="1">The sequence shown here is derived from an EMBL/GenBank/DDBJ whole genome shotgun (WGS) entry which is preliminary data.</text>
</comment>
<evidence type="ECO:0000313" key="1">
    <source>
        <dbReference type="EMBL" id="CAL5997789.1"/>
    </source>
</evidence>